<feature type="domain" description="Nitroreductase" evidence="2">
    <location>
        <begin position="8"/>
        <end position="174"/>
    </location>
</feature>
<dbReference type="Proteomes" id="UP001623660">
    <property type="component" value="Unassembled WGS sequence"/>
</dbReference>
<dbReference type="InterPro" id="IPR050627">
    <property type="entry name" value="Nitroreductase/BluB"/>
</dbReference>
<name>A0ABW8SNZ1_9CLOT</name>
<dbReference type="SUPFAM" id="SSF55469">
    <property type="entry name" value="FMN-dependent nitroreductase-like"/>
    <property type="match status" value="1"/>
</dbReference>
<keyword evidence="4" id="KW-1185">Reference proteome</keyword>
<evidence type="ECO:0000259" key="2">
    <source>
        <dbReference type="Pfam" id="PF00881"/>
    </source>
</evidence>
<evidence type="ECO:0000256" key="1">
    <source>
        <dbReference type="ARBA" id="ARBA00023027"/>
    </source>
</evidence>
<gene>
    <name evidence="3" type="ORF">ACJDU8_19755</name>
</gene>
<dbReference type="PANTHER" id="PTHR23026">
    <property type="entry name" value="NADPH NITROREDUCTASE"/>
    <property type="match status" value="1"/>
</dbReference>
<accession>A0ABW8SNZ1</accession>
<dbReference type="Pfam" id="PF00881">
    <property type="entry name" value="Nitroreductase"/>
    <property type="match status" value="1"/>
</dbReference>
<comment type="caution">
    <text evidence="3">The sequence shown here is derived from an EMBL/GenBank/DDBJ whole genome shotgun (WGS) entry which is preliminary data.</text>
</comment>
<protein>
    <submittedName>
        <fullName evidence="3">Nitroreductase family protein</fullName>
    </submittedName>
</protein>
<dbReference type="Gene3D" id="3.40.109.10">
    <property type="entry name" value="NADH Oxidase"/>
    <property type="match status" value="1"/>
</dbReference>
<proteinExistence type="predicted"/>
<keyword evidence="1" id="KW-0520">NAD</keyword>
<dbReference type="InterPro" id="IPR000415">
    <property type="entry name" value="Nitroreductase-like"/>
</dbReference>
<dbReference type="EMBL" id="JBJHZX010000037">
    <property type="protein sequence ID" value="MFL0197782.1"/>
    <property type="molecule type" value="Genomic_DNA"/>
</dbReference>
<dbReference type="InterPro" id="IPR029479">
    <property type="entry name" value="Nitroreductase"/>
</dbReference>
<evidence type="ECO:0000313" key="4">
    <source>
        <dbReference type="Proteomes" id="UP001623660"/>
    </source>
</evidence>
<dbReference type="RefSeq" id="WP_406793885.1">
    <property type="nucleotide sequence ID" value="NZ_JBJHZX010000037.1"/>
</dbReference>
<sequence length="194" mass="21769">MNEVIQNILTRRSIRTYKEEQISDEQLNIILESGKYAPSGGNSQTWRFTVVQNKEKLEQLNSLVRKAFKDLEVNEKTYRSKKSGKKAAESDNYKFYYNAPTLIIVSNDREYSNCMADCAIALENILLATHSIGLGGCFINQLTWFCGDKDVRKALTDIGISENYIVCGAAAIGYNLGDIPKAAPRKEGTVDIIR</sequence>
<evidence type="ECO:0000313" key="3">
    <source>
        <dbReference type="EMBL" id="MFL0197782.1"/>
    </source>
</evidence>
<organism evidence="3 4">
    <name type="scientific">Candidatus Clostridium eludens</name>
    <dbReference type="NCBI Taxonomy" id="3381663"/>
    <lineage>
        <taxon>Bacteria</taxon>
        <taxon>Bacillati</taxon>
        <taxon>Bacillota</taxon>
        <taxon>Clostridia</taxon>
        <taxon>Eubacteriales</taxon>
        <taxon>Clostridiaceae</taxon>
        <taxon>Clostridium</taxon>
    </lineage>
</organism>
<reference evidence="3 4" key="1">
    <citation type="submission" date="2024-11" db="EMBL/GenBank/DDBJ databases">
        <authorList>
            <person name="Heng Y.C."/>
            <person name="Lim A.C.H."/>
            <person name="Lee J.K.Y."/>
            <person name="Kittelmann S."/>
        </authorList>
    </citation>
    <scope>NUCLEOTIDE SEQUENCE [LARGE SCALE GENOMIC DNA]</scope>
    <source>
        <strain evidence="3 4">WILCCON 0269</strain>
    </source>
</reference>
<dbReference type="PANTHER" id="PTHR23026:SF125">
    <property type="entry name" value="OXYGEN-INSENSITIVE NAD(P)H NITROREDUCTASE"/>
    <property type="match status" value="1"/>
</dbReference>